<evidence type="ECO:0000313" key="2">
    <source>
        <dbReference type="Proteomes" id="UP000727993"/>
    </source>
</evidence>
<evidence type="ECO:0000313" key="1">
    <source>
        <dbReference type="EMBL" id="MBK9297493.1"/>
    </source>
</evidence>
<proteinExistence type="predicted"/>
<dbReference type="PROSITE" id="PS51257">
    <property type="entry name" value="PROKAR_LIPOPROTEIN"/>
    <property type="match status" value="1"/>
</dbReference>
<organism evidence="1 2">
    <name type="scientific">Candidatus Neomicrothrix subdominans</name>
    <dbReference type="NCBI Taxonomy" id="2954438"/>
    <lineage>
        <taxon>Bacteria</taxon>
        <taxon>Bacillati</taxon>
        <taxon>Actinomycetota</taxon>
        <taxon>Acidimicrobiia</taxon>
        <taxon>Acidimicrobiales</taxon>
        <taxon>Microthrixaceae</taxon>
        <taxon>Candidatus Neomicrothrix</taxon>
    </lineage>
</organism>
<reference evidence="1 2" key="1">
    <citation type="submission" date="2020-10" db="EMBL/GenBank/DDBJ databases">
        <title>Connecting structure to function with the recovery of over 1000 high-quality activated sludge metagenome-assembled genomes encoding full-length rRNA genes using long-read sequencing.</title>
        <authorList>
            <person name="Singleton C.M."/>
            <person name="Petriglieri F."/>
            <person name="Kristensen J.M."/>
            <person name="Kirkegaard R.H."/>
            <person name="Michaelsen T.Y."/>
            <person name="Andersen M.H."/>
            <person name="Karst S.M."/>
            <person name="Dueholm M.S."/>
            <person name="Nielsen P.H."/>
            <person name="Albertsen M."/>
        </authorList>
    </citation>
    <scope>NUCLEOTIDE SEQUENCE [LARGE SCALE GENOMIC DNA]</scope>
    <source>
        <strain evidence="1">Lyne_18-Q3-R50-59_MAXAC.006</strain>
    </source>
</reference>
<dbReference type="Proteomes" id="UP000727993">
    <property type="component" value="Unassembled WGS sequence"/>
</dbReference>
<dbReference type="AlphaFoldDB" id="A0A936TDL4"/>
<dbReference type="EMBL" id="JADJZA010000007">
    <property type="protein sequence ID" value="MBK9297493.1"/>
    <property type="molecule type" value="Genomic_DNA"/>
</dbReference>
<accession>A0A936TDL4</accession>
<sequence>MHVRTRSARTVFLTMIGVPLMVIVGCGSDEKPSSTTKVPITAKSTTTAASVTDATAFPSDEFCAAQTDLETAQDGAQRNTAIGEMQAALGDDAPAEVSKALETLLTGDLGPEEYTAAGQTLADVCD</sequence>
<comment type="caution">
    <text evidence="1">The sequence shown here is derived from an EMBL/GenBank/DDBJ whole genome shotgun (WGS) entry which is preliminary data.</text>
</comment>
<name>A0A936TDL4_9ACTN</name>
<evidence type="ECO:0008006" key="3">
    <source>
        <dbReference type="Google" id="ProtNLM"/>
    </source>
</evidence>
<protein>
    <recommendedName>
        <fullName evidence="3">Lipoprotein</fullName>
    </recommendedName>
</protein>
<gene>
    <name evidence="1" type="ORF">IPN02_11810</name>
</gene>